<dbReference type="SUPFAM" id="SSF48726">
    <property type="entry name" value="Immunoglobulin"/>
    <property type="match status" value="1"/>
</dbReference>
<dbReference type="PROSITE" id="PS50835">
    <property type="entry name" value="IG_LIKE"/>
    <property type="match status" value="1"/>
</dbReference>
<protein>
    <recommendedName>
        <fullName evidence="2">Ig-like domain-containing protein</fullName>
    </recommendedName>
</protein>
<evidence type="ECO:0000259" key="2">
    <source>
        <dbReference type="PROSITE" id="PS50835"/>
    </source>
</evidence>
<evidence type="ECO:0000313" key="3">
    <source>
        <dbReference type="EMBL" id="CCH01440.1"/>
    </source>
</evidence>
<dbReference type="RefSeq" id="WP_015332539.1">
    <property type="nucleotide sequence ID" value="NC_020054.1"/>
</dbReference>
<keyword evidence="1" id="KW-0732">Signal</keyword>
<dbReference type="NCBIfam" id="TIGR04183">
    <property type="entry name" value="Por_Secre_tail"/>
    <property type="match status" value="1"/>
</dbReference>
<dbReference type="OrthoDB" id="964296at2"/>
<dbReference type="AlphaFoldDB" id="I0KBD7"/>
<gene>
    <name evidence="3" type="ORF">FAES_3432</name>
</gene>
<evidence type="ECO:0000313" key="4">
    <source>
        <dbReference type="Proteomes" id="UP000011058"/>
    </source>
</evidence>
<dbReference type="InterPro" id="IPR007110">
    <property type="entry name" value="Ig-like_dom"/>
</dbReference>
<feature type="signal peptide" evidence="1">
    <location>
        <begin position="1"/>
        <end position="27"/>
    </location>
</feature>
<keyword evidence="4" id="KW-1185">Reference proteome</keyword>
<organism evidence="3 4">
    <name type="scientific">Fibrella aestuarina BUZ 2</name>
    <dbReference type="NCBI Taxonomy" id="1166018"/>
    <lineage>
        <taxon>Bacteria</taxon>
        <taxon>Pseudomonadati</taxon>
        <taxon>Bacteroidota</taxon>
        <taxon>Cytophagia</taxon>
        <taxon>Cytophagales</taxon>
        <taxon>Spirosomataceae</taxon>
        <taxon>Fibrella</taxon>
    </lineage>
</organism>
<dbReference type="Gene3D" id="2.60.120.200">
    <property type="match status" value="1"/>
</dbReference>
<reference evidence="3 4" key="1">
    <citation type="journal article" date="2012" name="J. Bacteriol.">
        <title>Genome Sequence of Fibrella aestuarina BUZ 2T, a Filamentous Marine Bacterium.</title>
        <authorList>
            <person name="Filippini M."/>
            <person name="Qi W."/>
            <person name="Blom J."/>
            <person name="Goesmann A."/>
            <person name="Smits T.H."/>
            <person name="Bagheri H.C."/>
        </authorList>
    </citation>
    <scope>NUCLEOTIDE SEQUENCE [LARGE SCALE GENOMIC DNA]</scope>
    <source>
        <strain evidence="4">BUZ 2T</strain>
    </source>
</reference>
<evidence type="ECO:0000256" key="1">
    <source>
        <dbReference type="SAM" id="SignalP"/>
    </source>
</evidence>
<feature type="chain" id="PRO_5003630418" description="Ig-like domain-containing protein" evidence="1">
    <location>
        <begin position="28"/>
        <end position="839"/>
    </location>
</feature>
<dbReference type="KEGG" id="fae:FAES_3432"/>
<dbReference type="Gene3D" id="2.60.40.10">
    <property type="entry name" value="Immunoglobulins"/>
    <property type="match status" value="2"/>
</dbReference>
<feature type="domain" description="Ig-like" evidence="2">
    <location>
        <begin position="638"/>
        <end position="737"/>
    </location>
</feature>
<dbReference type="eggNOG" id="COG1577">
    <property type="taxonomic scope" value="Bacteria"/>
</dbReference>
<dbReference type="STRING" id="1166018.FAES_3432"/>
<dbReference type="EMBL" id="HE796683">
    <property type="protein sequence ID" value="CCH01440.1"/>
    <property type="molecule type" value="Genomic_DNA"/>
</dbReference>
<proteinExistence type="predicted"/>
<name>I0KBD7_9BACT</name>
<dbReference type="InterPro" id="IPR026444">
    <property type="entry name" value="Secre_tail"/>
</dbReference>
<sequence>MKHALHTLLYSLLMSTLLGLLATPVAAQVLFKETFNNIPGPRSGGAGTYAFPAGWLLRNVDNRTPNGAVSYVNDAWERREDFANNTADSAAFSTSWYAPTGQADDWMWTPLIGTISATTKLRWRGLAYDPLFRDGYEVRIMTAEQGPPTGGSGAIGNQVTNSTVVFSLANENASWTNREVSLSSFAGKSVYVGFRNNSNDQFLLLIDDVEVVNDNSYDAKLVTAARPSNYSKIPTTQVSSLSLAATIRNEGTQSLTNVKLAVDVQKNGTTIETLYSDPIATLPTGATASFSIAGGYTPTAGVGTYAFVYRCMQTQTDENASNNTAQSRPIQIDPDTYARHTGAAASNLGIGDNSGQGELGSLFTFVQSQTLRHVTVDFNAVETPTQVKARIYGTTGGLPTANSTLLWESGVMTLTNTAPQAVTFTGPALTLSPGTYLISLLELDNTLTVANHTDIFTPSTQFVRFPGSPYGSGWATVETFGATFAKTLAISAVGGCAQPITPTLTASSTAVCAPSQITLTAGGGSQYTFAGPGLSQSGSSNTAVASQSGTYSVTVSDGVACSAVASLSVTINTPPNPPTVSGSLTVSTSATPLPLSSLVTAAASHTLTFYNANGPVQPPVANISQAGIQTFSAVQTSPQGCVSPAAVFSLTVIAPLPPATQSTCRGAQVVLTVPATGVRYQWVRLNGTSSLRLTDAAGVQRGTATASLTLLSPQTSATYTCQVTQANGSVQTVGPFTVQVTVCSGGRVAAAEPGEALQIRVVPNPLVDNRLRAIISGAGGQSLRVELTDVQGRSLRQQQWLQAADEQRLDWDVSQTAGGMLFLRATTDHQSHTVKVVKE</sequence>
<dbReference type="InterPro" id="IPR036179">
    <property type="entry name" value="Ig-like_dom_sf"/>
</dbReference>
<dbReference type="PATRIC" id="fig|1166018.3.peg.5208"/>
<dbReference type="NCBIfam" id="NF038128">
    <property type="entry name" value="choice_anch_J"/>
    <property type="match status" value="1"/>
</dbReference>
<dbReference type="HOGENOM" id="CLU_345393_0_0_10"/>
<accession>I0KBD7</accession>
<dbReference type="Proteomes" id="UP000011058">
    <property type="component" value="Chromosome"/>
</dbReference>
<dbReference type="InterPro" id="IPR013783">
    <property type="entry name" value="Ig-like_fold"/>
</dbReference>